<evidence type="ECO:0000259" key="2">
    <source>
        <dbReference type="Pfam" id="PF09822"/>
    </source>
</evidence>
<evidence type="ECO:0000259" key="3">
    <source>
        <dbReference type="Pfam" id="PF23357"/>
    </source>
</evidence>
<evidence type="ECO:0000313" key="4">
    <source>
        <dbReference type="EMBL" id="VAW96271.1"/>
    </source>
</evidence>
<organism evidence="4">
    <name type="scientific">hydrothermal vent metagenome</name>
    <dbReference type="NCBI Taxonomy" id="652676"/>
    <lineage>
        <taxon>unclassified sequences</taxon>
        <taxon>metagenomes</taxon>
        <taxon>ecological metagenomes</taxon>
    </lineage>
</organism>
<dbReference type="Pfam" id="PF09822">
    <property type="entry name" value="ABC_transp_aux"/>
    <property type="match status" value="1"/>
</dbReference>
<name>A0A3B0ZWW1_9ZZZZ</name>
<dbReference type="InterPro" id="IPR055396">
    <property type="entry name" value="DUF7088"/>
</dbReference>
<feature type="domain" description="DUF7088" evidence="3">
    <location>
        <begin position="45"/>
        <end position="118"/>
    </location>
</feature>
<gene>
    <name evidence="4" type="ORF">MNBD_GAMMA23-1720</name>
</gene>
<feature type="domain" description="ABC-type uncharacterised transport system" evidence="2">
    <location>
        <begin position="155"/>
        <end position="380"/>
    </location>
</feature>
<dbReference type="InterPro" id="IPR029062">
    <property type="entry name" value="Class_I_gatase-like"/>
</dbReference>
<protein>
    <submittedName>
        <fullName evidence="4">Uncharacterized protein</fullName>
    </submittedName>
</protein>
<dbReference type="Pfam" id="PF23357">
    <property type="entry name" value="DUF7088"/>
    <property type="match status" value="1"/>
</dbReference>
<sequence>MEITKKNRRNLKLQNITFIVLFVTAMVLLAWLTQKYKFESDWTATQRNTLSTASIELLKKIDNDISITAFAREADISQQRTLIKELVNKYQKHKKNIELAFINPEVDPTTTRKLGIQAEGEMIISLGGRTEHLLSIREQDLTNTLQRLLRSGNHTIRFLTGHAERKPNGKANHDYQLFTKNLKDKGLQISTLNLAEAHSIPKDTTTLVIAGPQINYLQGEVKLIQAFIKQGGNLLWLQEPGNLYKLGPLAKQLNIEFIKGVIVDPTTQMLGIPATSALAESYPPHAITQNFTIGTLYPHSGGLKVLDAKNTHWKASPLVQSTTRSWLEAGKLQGVVEFNPSIDTMGPITIAMVLENNSNKDKAQRIVIIADSDFISNQYLGNLGNKDMGLKIFNWLNNDDKLISIAATTAPDQQLQLDPMLWAVIGLFFLVGLPIIFIASGIIIWRKRRNR</sequence>
<evidence type="ECO:0000256" key="1">
    <source>
        <dbReference type="SAM" id="Phobius"/>
    </source>
</evidence>
<proteinExistence type="predicted"/>
<dbReference type="InterPro" id="IPR019196">
    <property type="entry name" value="ABC_transp_unknown"/>
</dbReference>
<dbReference type="EMBL" id="UOFT01000052">
    <property type="protein sequence ID" value="VAW96271.1"/>
    <property type="molecule type" value="Genomic_DNA"/>
</dbReference>
<accession>A0A3B0ZWW1</accession>
<dbReference type="SUPFAM" id="SSF52317">
    <property type="entry name" value="Class I glutamine amidotransferase-like"/>
    <property type="match status" value="1"/>
</dbReference>
<dbReference type="AlphaFoldDB" id="A0A3B0ZWW1"/>
<reference evidence="4" key="1">
    <citation type="submission" date="2018-06" db="EMBL/GenBank/DDBJ databases">
        <authorList>
            <person name="Zhirakovskaya E."/>
        </authorList>
    </citation>
    <scope>NUCLEOTIDE SEQUENCE</scope>
</reference>
<feature type="transmembrane region" description="Helical" evidence="1">
    <location>
        <begin position="420"/>
        <end position="445"/>
    </location>
</feature>
<keyword evidence="1" id="KW-0812">Transmembrane</keyword>
<keyword evidence="1" id="KW-1133">Transmembrane helix</keyword>
<keyword evidence="1" id="KW-0472">Membrane</keyword>
<feature type="transmembrane region" description="Helical" evidence="1">
    <location>
        <begin position="12"/>
        <end position="32"/>
    </location>
</feature>